<organism evidence="3 5">
    <name type="scientific">Candidatus Chlorohelix allophototropha</name>
    <dbReference type="NCBI Taxonomy" id="3003348"/>
    <lineage>
        <taxon>Bacteria</taxon>
        <taxon>Bacillati</taxon>
        <taxon>Chloroflexota</taxon>
        <taxon>Chloroflexia</taxon>
        <taxon>Candidatus Chloroheliales</taxon>
        <taxon>Candidatus Chloroheliaceae</taxon>
        <taxon>Candidatus Chlorohelix</taxon>
    </lineage>
</organism>
<feature type="transmembrane region" description="Helical" evidence="2">
    <location>
        <begin position="187"/>
        <end position="208"/>
    </location>
</feature>
<dbReference type="GO" id="GO:0005886">
    <property type="term" value="C:plasma membrane"/>
    <property type="evidence" value="ECO:0007669"/>
    <property type="project" value="UniProtKB-SubCell"/>
</dbReference>
<evidence type="ECO:0000256" key="1">
    <source>
        <dbReference type="ARBA" id="ARBA00005698"/>
    </source>
</evidence>
<evidence type="ECO:0000313" key="3">
    <source>
        <dbReference type="EMBL" id="NWJ44830.1"/>
    </source>
</evidence>
<evidence type="ECO:0000313" key="6">
    <source>
        <dbReference type="Proteomes" id="UP001431572"/>
    </source>
</evidence>
<dbReference type="RefSeq" id="WP_341468604.1">
    <property type="nucleotide sequence ID" value="NZ_CP128399.1"/>
</dbReference>
<keyword evidence="2" id="KW-0812">Transmembrane</keyword>
<dbReference type="GO" id="GO:0008137">
    <property type="term" value="F:NADH dehydrogenase (ubiquinone) activity"/>
    <property type="evidence" value="ECO:0007669"/>
    <property type="project" value="UniProtKB-UniRule"/>
</dbReference>
<dbReference type="EMBL" id="CP128399">
    <property type="protein sequence ID" value="WJW66712.1"/>
    <property type="molecule type" value="Genomic_DNA"/>
</dbReference>
<comment type="function">
    <text evidence="2">NDH-1 shuttles electrons from NADH, via FMN and iron-sulfur (Fe-S) centers, to quinones in the respiratory chain. Couples the redox reaction to proton translocation (for every two electrons transferred, four hydrogen ions are translocated across the cytoplasmic membrane), and thus conserves the redox energy in a proton gradient.</text>
</comment>
<feature type="transmembrane region" description="Helical" evidence="2">
    <location>
        <begin position="101"/>
        <end position="120"/>
    </location>
</feature>
<dbReference type="Proteomes" id="UP001431572">
    <property type="component" value="Chromosome 1"/>
</dbReference>
<dbReference type="Pfam" id="PF00499">
    <property type="entry name" value="Oxidored_q3"/>
    <property type="match status" value="1"/>
</dbReference>
<keyword evidence="2" id="KW-0520">NAD</keyword>
<evidence type="ECO:0000313" key="4">
    <source>
        <dbReference type="EMBL" id="WJW66712.1"/>
    </source>
</evidence>
<keyword evidence="2" id="KW-0874">Quinone</keyword>
<comment type="subcellular location">
    <subcellularLocation>
        <location evidence="2">Cell membrane</location>
        <topology evidence="2">Multi-pass membrane protein</topology>
    </subcellularLocation>
</comment>
<accession>A0A8T7LZI7</accession>
<comment type="catalytic activity">
    <reaction evidence="2">
        <text>a quinone + NADH + 5 H(+)(in) = a quinol + NAD(+) + 4 H(+)(out)</text>
        <dbReference type="Rhea" id="RHEA:57888"/>
        <dbReference type="ChEBI" id="CHEBI:15378"/>
        <dbReference type="ChEBI" id="CHEBI:24646"/>
        <dbReference type="ChEBI" id="CHEBI:57540"/>
        <dbReference type="ChEBI" id="CHEBI:57945"/>
        <dbReference type="ChEBI" id="CHEBI:132124"/>
    </reaction>
</comment>
<feature type="transmembrane region" description="Helical" evidence="2">
    <location>
        <begin position="35"/>
        <end position="52"/>
    </location>
</feature>
<dbReference type="InterPro" id="IPR042106">
    <property type="entry name" value="Nuo/plastoQ_OxRdtase_6_NuoJ"/>
</dbReference>
<keyword evidence="2" id="KW-1133">Transmembrane helix</keyword>
<comment type="similarity">
    <text evidence="1 2">Belongs to the complex I subunit 6 family.</text>
</comment>
<gene>
    <name evidence="3" type="ORF">HXX08_03035</name>
    <name evidence="4" type="ORF">OZ401_002526</name>
</gene>
<dbReference type="AlphaFoldDB" id="A0A8T7LZI7"/>
<reference evidence="3 5" key="1">
    <citation type="submission" date="2020-06" db="EMBL/GenBank/DDBJ databases">
        <title>Anoxygenic phototrophic Chloroflexota member uses a Type I reaction center.</title>
        <authorList>
            <person name="Tsuji J.M."/>
            <person name="Shaw N.A."/>
            <person name="Nagashima S."/>
            <person name="Venkiteswaran J."/>
            <person name="Schiff S.L."/>
            <person name="Hanada S."/>
            <person name="Tank M."/>
            <person name="Neufeld J.D."/>
        </authorList>
    </citation>
    <scope>NUCLEOTIDE SEQUENCE [LARGE SCALE GENOMIC DNA]</scope>
    <source>
        <strain evidence="3">L227-S17</strain>
    </source>
</reference>
<dbReference type="Proteomes" id="UP000521676">
    <property type="component" value="Unassembled WGS sequence"/>
</dbReference>
<proteinExistence type="inferred from homology"/>
<dbReference type="EMBL" id="JACATZ010000001">
    <property type="protein sequence ID" value="NWJ44830.1"/>
    <property type="molecule type" value="Genomic_DNA"/>
</dbReference>
<keyword evidence="6" id="KW-1185">Reference proteome</keyword>
<reference evidence="4" key="2">
    <citation type="journal article" date="2024" name="Nature">
        <title>Anoxygenic phototroph of the Chloroflexota uses a type I reaction centre.</title>
        <authorList>
            <person name="Tsuji J.M."/>
            <person name="Shaw N.A."/>
            <person name="Nagashima S."/>
            <person name="Venkiteswaran J.J."/>
            <person name="Schiff S.L."/>
            <person name="Watanabe T."/>
            <person name="Fukui M."/>
            <person name="Hanada S."/>
            <person name="Tank M."/>
            <person name="Neufeld J.D."/>
        </authorList>
    </citation>
    <scope>NUCLEOTIDE SEQUENCE</scope>
    <source>
        <strain evidence="4">L227-S17</strain>
    </source>
</reference>
<feature type="transmembrane region" description="Helical" evidence="2">
    <location>
        <begin position="58"/>
        <end position="80"/>
    </location>
</feature>
<keyword evidence="2" id="KW-0472">Membrane</keyword>
<dbReference type="PANTHER" id="PTHR33269">
    <property type="entry name" value="NADH-UBIQUINONE OXIDOREDUCTASE CHAIN 6"/>
    <property type="match status" value="1"/>
</dbReference>
<protein>
    <recommendedName>
        <fullName evidence="2">NADH-quinone oxidoreductase subunit J</fullName>
        <ecNumber evidence="2">7.1.1.-</ecNumber>
    </recommendedName>
</protein>
<sequence length="263" mass="28704">MFGLPLEQIIFLVLSGLSIVCSLGLVIFKDPVHSAVSLVLTFFNVAGIYILMGAEFMAALQVLVYSGAILVLFVFVMMLLQLRPGPVLNPFRFFQSRLAPVIALAFLAEVLLIVFASNYYNNGGKITDSANIQAANMAKNISYVVSSKVPMTDTQGNSVVKSNEGWFAEPNSVGHTALLGKELYSKFILPFEICSLILLVAAIGSIVIGRRGLERDRKEFRSVGISLGGVAGPGSAQEFEYEKELKMLGMNELDKERKLTLKK</sequence>
<keyword evidence="2" id="KW-1003">Cell membrane</keyword>
<dbReference type="PANTHER" id="PTHR33269:SF17">
    <property type="entry name" value="NADH-UBIQUINONE OXIDOREDUCTASE CHAIN 6"/>
    <property type="match status" value="1"/>
</dbReference>
<dbReference type="Gene3D" id="1.20.120.1200">
    <property type="entry name" value="NADH-ubiquinone/plastoquinone oxidoreductase chain 6, subunit NuoJ"/>
    <property type="match status" value="1"/>
</dbReference>
<feature type="transmembrane region" description="Helical" evidence="2">
    <location>
        <begin position="6"/>
        <end position="28"/>
    </location>
</feature>
<evidence type="ECO:0000313" key="5">
    <source>
        <dbReference type="Proteomes" id="UP000521676"/>
    </source>
</evidence>
<dbReference type="GO" id="GO:0048038">
    <property type="term" value="F:quinone binding"/>
    <property type="evidence" value="ECO:0007669"/>
    <property type="project" value="UniProtKB-UniRule"/>
</dbReference>
<name>A0A8T7LZI7_9CHLR</name>
<evidence type="ECO:0000256" key="2">
    <source>
        <dbReference type="RuleBase" id="RU004429"/>
    </source>
</evidence>
<dbReference type="EC" id="7.1.1.-" evidence="2"/>
<dbReference type="InterPro" id="IPR001457">
    <property type="entry name" value="NADH_UbQ/plastoQ_OxRdtase_su6"/>
</dbReference>